<keyword evidence="3" id="KW-1185">Reference proteome</keyword>
<evidence type="ECO:0000313" key="3">
    <source>
        <dbReference type="Proteomes" id="UP000277212"/>
    </source>
</evidence>
<evidence type="ECO:0000256" key="1">
    <source>
        <dbReference type="SAM" id="MobiDB-lite"/>
    </source>
</evidence>
<reference evidence="2 3" key="1">
    <citation type="submission" date="2017-06" db="EMBL/GenBank/DDBJ databases">
        <title>Comparative genomic analysis of Ambrosia Fusariam Clade fungi.</title>
        <authorList>
            <person name="Stajich J.E."/>
            <person name="Carrillo J."/>
            <person name="Kijimoto T."/>
            <person name="Eskalen A."/>
            <person name="O'Donnell K."/>
            <person name="Kasson M."/>
        </authorList>
    </citation>
    <scope>NUCLEOTIDE SEQUENCE [LARGE SCALE GENOMIC DNA]</scope>
    <source>
        <strain evidence="2">UCR3666</strain>
    </source>
</reference>
<dbReference type="AlphaFoldDB" id="A0A3M2RXQ4"/>
<evidence type="ECO:0000313" key="2">
    <source>
        <dbReference type="EMBL" id="RMJ10081.1"/>
    </source>
</evidence>
<accession>A0A3M2RXQ4</accession>
<comment type="caution">
    <text evidence="2">The sequence shown here is derived from an EMBL/GenBank/DDBJ whole genome shotgun (WGS) entry which is preliminary data.</text>
</comment>
<dbReference type="EMBL" id="NKUJ01000216">
    <property type="protein sequence ID" value="RMJ10081.1"/>
    <property type="molecule type" value="Genomic_DNA"/>
</dbReference>
<name>A0A3M2RXQ4_9HYPO</name>
<feature type="region of interest" description="Disordered" evidence="1">
    <location>
        <begin position="162"/>
        <end position="181"/>
    </location>
</feature>
<proteinExistence type="predicted"/>
<protein>
    <submittedName>
        <fullName evidence="2">Uncharacterized protein</fullName>
    </submittedName>
</protein>
<organism evidence="2 3">
    <name type="scientific">Fusarium kuroshium</name>
    <dbReference type="NCBI Taxonomy" id="2010991"/>
    <lineage>
        <taxon>Eukaryota</taxon>
        <taxon>Fungi</taxon>
        <taxon>Dikarya</taxon>
        <taxon>Ascomycota</taxon>
        <taxon>Pezizomycotina</taxon>
        <taxon>Sordariomycetes</taxon>
        <taxon>Hypocreomycetidae</taxon>
        <taxon>Hypocreales</taxon>
        <taxon>Nectriaceae</taxon>
        <taxon>Fusarium</taxon>
        <taxon>Fusarium solani species complex</taxon>
    </lineage>
</organism>
<sequence>MGPSGQPLCVCSFVVKRFGSNVDSSQVKSSSKGRVAAVSGEGWGVLVFIRQLRMSHRRWSDSAFGGKRRIARSMRESRNAATKTCQSKLEAKVIMGGDPSFCDTWRCPQLMQGPHTEKSERSNAKYSLKGQLILGQKSSGRYQESIRVVTVMLVALRRRTSAGASDMESRATAPHLDGSCG</sequence>
<gene>
    <name evidence="2" type="ORF">CDV36_010295</name>
</gene>
<dbReference type="Proteomes" id="UP000277212">
    <property type="component" value="Unassembled WGS sequence"/>
</dbReference>